<proteinExistence type="predicted"/>
<dbReference type="PANTHER" id="PTHR37577:SF1">
    <property type="entry name" value="INTEGRAL MEMBRANE PROTEIN"/>
    <property type="match status" value="1"/>
</dbReference>
<name>A0A3M7MDC8_9PLEO</name>
<protein>
    <submittedName>
        <fullName evidence="2">Crispr-associated helicase cas3</fullName>
    </submittedName>
</protein>
<keyword evidence="1" id="KW-0812">Transmembrane</keyword>
<evidence type="ECO:0000313" key="3">
    <source>
        <dbReference type="Proteomes" id="UP000265663"/>
    </source>
</evidence>
<feature type="transmembrane region" description="Helical" evidence="1">
    <location>
        <begin position="116"/>
        <end position="140"/>
    </location>
</feature>
<feature type="transmembrane region" description="Helical" evidence="1">
    <location>
        <begin position="293"/>
        <end position="311"/>
    </location>
</feature>
<dbReference type="EMBL" id="KE747833">
    <property type="protein sequence ID" value="RMZ72410.1"/>
    <property type="molecule type" value="Genomic_DNA"/>
</dbReference>
<evidence type="ECO:0000313" key="2">
    <source>
        <dbReference type="EMBL" id="RMZ72410.1"/>
    </source>
</evidence>
<sequence>MTTAASIVAMLLDQAFDSKGHFSLRAPLTYLREHLFDNEWKKHYAWRPFLDPLIIGFGDQQLVTGYAVAQSAFHVRSAHFVLILHICALSSSSHLAALVTLRKYFRKYPFIAKIRLTLVVLFAVFLLTSMLASITAPSVIIKGEDGVELGTRSRFQRYSFCAPLLLILVGVSTALVCILNAADADGSHRRDSPASLKSWSSWTSSIRSLIRRVQDCEKAQVSIMKWYFFPARLGWRLIYYLFLTPSVTFVVQVLLATVSTILVLTQKFSKPEDVKSFCGLQCDEENVWGFGQMLSVVMLLLPIVTAAQTYLEARHEILNG</sequence>
<dbReference type="AlphaFoldDB" id="A0A3M7MDC8"/>
<keyword evidence="3" id="KW-1185">Reference proteome</keyword>
<organism evidence="2 3">
    <name type="scientific">Pyrenophora seminiperda CCB06</name>
    <dbReference type="NCBI Taxonomy" id="1302712"/>
    <lineage>
        <taxon>Eukaryota</taxon>
        <taxon>Fungi</taxon>
        <taxon>Dikarya</taxon>
        <taxon>Ascomycota</taxon>
        <taxon>Pezizomycotina</taxon>
        <taxon>Dothideomycetes</taxon>
        <taxon>Pleosporomycetidae</taxon>
        <taxon>Pleosporales</taxon>
        <taxon>Pleosporineae</taxon>
        <taxon>Pleosporaceae</taxon>
        <taxon>Pyrenophora</taxon>
    </lineage>
</organism>
<dbReference type="PANTHER" id="PTHR37577">
    <property type="entry name" value="INTEGRAL MEMBRANE PROTEIN"/>
    <property type="match status" value="1"/>
</dbReference>
<evidence type="ECO:0000256" key="1">
    <source>
        <dbReference type="SAM" id="Phobius"/>
    </source>
</evidence>
<feature type="transmembrane region" description="Helical" evidence="1">
    <location>
        <begin position="160"/>
        <end position="182"/>
    </location>
</feature>
<accession>A0A3M7MDC8</accession>
<dbReference type="OrthoDB" id="5427664at2759"/>
<keyword evidence="1" id="KW-1133">Transmembrane helix</keyword>
<reference evidence="2 3" key="1">
    <citation type="journal article" date="2014" name="PLoS ONE">
        <title>De novo Genome Assembly of the Fungal Plant Pathogen Pyrenophora semeniperda.</title>
        <authorList>
            <person name="Soliai M.M."/>
            <person name="Meyer S.E."/>
            <person name="Udall J.A."/>
            <person name="Elzinga D.E."/>
            <person name="Hermansen R.A."/>
            <person name="Bodily P.M."/>
            <person name="Hart A.A."/>
            <person name="Coleman C.E."/>
        </authorList>
    </citation>
    <scope>NUCLEOTIDE SEQUENCE [LARGE SCALE GENOMIC DNA]</scope>
    <source>
        <strain evidence="2 3">CCB06</strain>
        <tissue evidence="2">Mycelium</tissue>
    </source>
</reference>
<keyword evidence="1" id="KW-0472">Membrane</keyword>
<dbReference type="Proteomes" id="UP000265663">
    <property type="component" value="Unassembled WGS sequence"/>
</dbReference>
<feature type="transmembrane region" description="Helical" evidence="1">
    <location>
        <begin position="80"/>
        <end position="104"/>
    </location>
</feature>
<gene>
    <name evidence="2" type="ORF">GMOD_00007388</name>
</gene>
<dbReference type="InterPro" id="IPR053018">
    <property type="entry name" value="Elsinochrome_Biosynth-Asso"/>
</dbReference>
<feature type="transmembrane region" description="Helical" evidence="1">
    <location>
        <begin position="237"/>
        <end position="264"/>
    </location>
</feature>